<proteinExistence type="predicted"/>
<evidence type="ECO:0000256" key="1">
    <source>
        <dbReference type="SAM" id="MobiDB-lite"/>
    </source>
</evidence>
<dbReference type="WBParaSite" id="nRc.2.0.1.t12931-RA">
    <property type="protein sequence ID" value="nRc.2.0.1.t12931-RA"/>
    <property type="gene ID" value="nRc.2.0.1.g12931"/>
</dbReference>
<evidence type="ECO:0000313" key="4">
    <source>
        <dbReference type="WBParaSite" id="nRc.2.0.1.t12931-RA"/>
    </source>
</evidence>
<dbReference type="Proteomes" id="UP000887565">
    <property type="component" value="Unplaced"/>
</dbReference>
<evidence type="ECO:0000256" key="2">
    <source>
        <dbReference type="SAM" id="Phobius"/>
    </source>
</evidence>
<reference evidence="4" key="1">
    <citation type="submission" date="2022-11" db="UniProtKB">
        <authorList>
            <consortium name="WormBaseParasite"/>
        </authorList>
    </citation>
    <scope>IDENTIFICATION</scope>
</reference>
<feature type="compositionally biased region" description="Gly residues" evidence="1">
    <location>
        <begin position="197"/>
        <end position="211"/>
    </location>
</feature>
<protein>
    <submittedName>
        <fullName evidence="4">Uncharacterized protein</fullName>
    </submittedName>
</protein>
<keyword evidence="3" id="KW-1185">Reference proteome</keyword>
<sequence>MIHTNITVTDLGKVCPVGRPRFFPTKEKFLEKTRCTKSQNTKAPKNVGSFYGYQEKQKLCFGLWTIIQERNLTFNMNNMNLLQTKKLHAFFTKMLESSFVKERIANGLFKPTQSFPETDRFSAIFYVIRLLIIIIITLCICACALAADRSHEETSESAPFVNHSVQEPDKCLQEVKRPNSPLYAKLRRSERVHWLKRGGGSRTGGDGGSSGASGSASSGSSGSSSSGSSASSSSSGGSSWQAWSAGGYDPYYEQGYYHVPTWAIL</sequence>
<keyword evidence="2" id="KW-0472">Membrane</keyword>
<feature type="compositionally biased region" description="Low complexity" evidence="1">
    <location>
        <begin position="212"/>
        <end position="241"/>
    </location>
</feature>
<name>A0A915IFH0_ROMCU</name>
<keyword evidence="2" id="KW-0812">Transmembrane</keyword>
<dbReference type="AlphaFoldDB" id="A0A915IFH0"/>
<feature type="transmembrane region" description="Helical" evidence="2">
    <location>
        <begin position="123"/>
        <end position="147"/>
    </location>
</feature>
<accession>A0A915IFH0</accession>
<keyword evidence="2" id="KW-1133">Transmembrane helix</keyword>
<feature type="region of interest" description="Disordered" evidence="1">
    <location>
        <begin position="195"/>
        <end position="241"/>
    </location>
</feature>
<evidence type="ECO:0000313" key="3">
    <source>
        <dbReference type="Proteomes" id="UP000887565"/>
    </source>
</evidence>
<organism evidence="3 4">
    <name type="scientific">Romanomermis culicivorax</name>
    <name type="common">Nematode worm</name>
    <dbReference type="NCBI Taxonomy" id="13658"/>
    <lineage>
        <taxon>Eukaryota</taxon>
        <taxon>Metazoa</taxon>
        <taxon>Ecdysozoa</taxon>
        <taxon>Nematoda</taxon>
        <taxon>Enoplea</taxon>
        <taxon>Dorylaimia</taxon>
        <taxon>Mermithida</taxon>
        <taxon>Mermithoidea</taxon>
        <taxon>Mermithidae</taxon>
        <taxon>Romanomermis</taxon>
    </lineage>
</organism>